<evidence type="ECO:0000256" key="5">
    <source>
        <dbReference type="ARBA" id="ARBA00022989"/>
    </source>
</evidence>
<organism evidence="13 14">
    <name type="scientific">Paenibacillus larvae subsp. pulvifaciens</name>
    <dbReference type="NCBI Taxonomy" id="1477"/>
    <lineage>
        <taxon>Bacteria</taxon>
        <taxon>Bacillati</taxon>
        <taxon>Bacillota</taxon>
        <taxon>Bacilli</taxon>
        <taxon>Bacillales</taxon>
        <taxon>Paenibacillaceae</taxon>
        <taxon>Paenibacillus</taxon>
    </lineage>
</organism>
<dbReference type="PROSITE" id="PS50885">
    <property type="entry name" value="HAMP"/>
    <property type="match status" value="1"/>
</dbReference>
<evidence type="ECO:0000256" key="4">
    <source>
        <dbReference type="ARBA" id="ARBA00022692"/>
    </source>
</evidence>
<dbReference type="Proteomes" id="UP000192727">
    <property type="component" value="Chromosome"/>
</dbReference>
<name>A0A1V0UU11_9BACL</name>
<accession>A0A1V0UU11</accession>
<dbReference type="AlphaFoldDB" id="A0A1V0UU11"/>
<keyword evidence="4 10" id="KW-0812">Transmembrane</keyword>
<feature type="domain" description="HAMP" evidence="12">
    <location>
        <begin position="399"/>
        <end position="452"/>
    </location>
</feature>
<feature type="transmembrane region" description="Helical" evidence="10">
    <location>
        <begin position="94"/>
        <end position="114"/>
    </location>
</feature>
<evidence type="ECO:0000256" key="7">
    <source>
        <dbReference type="ARBA" id="ARBA00023224"/>
    </source>
</evidence>
<dbReference type="GO" id="GO:0007165">
    <property type="term" value="P:signal transduction"/>
    <property type="evidence" value="ECO:0007669"/>
    <property type="project" value="UniProtKB-KW"/>
</dbReference>
<comment type="similarity">
    <text evidence="8">Belongs to the methyl-accepting chemotaxis (MCP) protein family.</text>
</comment>
<keyword evidence="3" id="KW-0145">Chemotaxis</keyword>
<sequence length="757" mass="83345">MPNFQETGLFPGQDDLVVLLTVCEDLRGVIKRVSKWKNYVKRKKQAAKTPMKEKTSQSWKDRWNRLGIKRLKGVKGEQPGENRTPFFKSLGTKLFFAFFCGILIAVIVVGTLSYQTSKSTIKAEVAKATEQTLNQTTSKMDMIFANYEATVNKMMLDSKFRDMMSLLEKESGTPAEQAEGKRLFSLIATQYVLADESLSSVSLIPVKEGKTLLSNAESFKGEVKKEEWQDRAIKADGMPIWMDSRMGGYIGKAHKPTYGMARLIRQDSREAEYILVLEIKSSQLRDSLKSITIGESGHVVMVNGGDTLIEAPNLEDIGKKHTIELPKENAGLSGSFTLNQNGQDELIVYSKSAKTGWFLIGSAPTQELLKSTDRIFTITVWVAFGAAIIAILIGYVVGRLIGRSMARLRDLMREGEQGNLTVRMPERKTGDEISQVGISFNRMMERITTLVRQTNDSAKQVLETAGQLTEASRQTALSAKEIAAATEDIAGGASSLASAAENGNDLTSQMGDQMKFVIQTNLLMAKSAGEVQRVSMEGSTQMNGLSESTDSTEKIFRALAEKIKELKESSSSIHKILEVLGSITKQTNILSLNATIEAARAGTAGKGFMVVADEIRQLADQSKQSIQVVGEITSRIQKEMEATTQILNEAYPVFAKQTDSVNETTLMFETVRLSMDEFVGQLDHVYVSIQELEQSQDVLAESMANVSAVAEQSSATSEEVASLSSEQQHVSQRLVGLSEQLQNVSRVLEESLSKFKV</sequence>
<dbReference type="Gene3D" id="1.10.287.950">
    <property type="entry name" value="Methyl-accepting chemotaxis protein"/>
    <property type="match status" value="1"/>
</dbReference>
<evidence type="ECO:0008006" key="15">
    <source>
        <dbReference type="Google" id="ProtNLM"/>
    </source>
</evidence>
<evidence type="ECO:0000256" key="10">
    <source>
        <dbReference type="SAM" id="Phobius"/>
    </source>
</evidence>
<dbReference type="InterPro" id="IPR033479">
    <property type="entry name" value="dCache_1"/>
</dbReference>
<evidence type="ECO:0000256" key="8">
    <source>
        <dbReference type="ARBA" id="ARBA00029447"/>
    </source>
</evidence>
<evidence type="ECO:0000259" key="12">
    <source>
        <dbReference type="PROSITE" id="PS50885"/>
    </source>
</evidence>
<reference evidence="13 14" key="1">
    <citation type="submission" date="2017-03" db="EMBL/GenBank/DDBJ databases">
        <title>Paenibacillus larvae genome sequencing.</title>
        <authorList>
            <person name="Dingman D.W."/>
        </authorList>
    </citation>
    <scope>NUCLEOTIDE SEQUENCE [LARGE SCALE GENOMIC DNA]</scope>
    <source>
        <strain evidence="13 14">SAG 10367</strain>
    </source>
</reference>
<keyword evidence="6 10" id="KW-0472">Membrane</keyword>
<dbReference type="Pfam" id="PF00015">
    <property type="entry name" value="MCPsignal"/>
    <property type="match status" value="1"/>
</dbReference>
<evidence type="ECO:0000256" key="1">
    <source>
        <dbReference type="ARBA" id="ARBA00004651"/>
    </source>
</evidence>
<proteinExistence type="inferred from homology"/>
<dbReference type="PANTHER" id="PTHR32089:SF112">
    <property type="entry name" value="LYSOZYME-LIKE PROTEIN-RELATED"/>
    <property type="match status" value="1"/>
</dbReference>
<dbReference type="CDD" id="cd12912">
    <property type="entry name" value="PDC2_MCP_like"/>
    <property type="match status" value="1"/>
</dbReference>
<dbReference type="InterPro" id="IPR004089">
    <property type="entry name" value="MCPsignal_dom"/>
</dbReference>
<protein>
    <recommendedName>
        <fullName evidence="15">Methyl-accepting chemotaxis protein</fullName>
    </recommendedName>
</protein>
<dbReference type="PROSITE" id="PS50111">
    <property type="entry name" value="CHEMOTAXIS_TRANSDUC_2"/>
    <property type="match status" value="1"/>
</dbReference>
<dbReference type="EMBL" id="CP020557">
    <property type="protein sequence ID" value="ARF68500.1"/>
    <property type="molecule type" value="Genomic_DNA"/>
</dbReference>
<dbReference type="PRINTS" id="PR00260">
    <property type="entry name" value="CHEMTRNSDUCR"/>
</dbReference>
<dbReference type="PANTHER" id="PTHR32089">
    <property type="entry name" value="METHYL-ACCEPTING CHEMOTAXIS PROTEIN MCPB"/>
    <property type="match status" value="1"/>
</dbReference>
<evidence type="ECO:0000256" key="9">
    <source>
        <dbReference type="PROSITE-ProRule" id="PRU00284"/>
    </source>
</evidence>
<evidence type="ECO:0000256" key="2">
    <source>
        <dbReference type="ARBA" id="ARBA00022475"/>
    </source>
</evidence>
<dbReference type="CDD" id="cd06225">
    <property type="entry name" value="HAMP"/>
    <property type="match status" value="1"/>
</dbReference>
<evidence type="ECO:0000256" key="3">
    <source>
        <dbReference type="ARBA" id="ARBA00022500"/>
    </source>
</evidence>
<dbReference type="SMART" id="SM00283">
    <property type="entry name" value="MA"/>
    <property type="match status" value="1"/>
</dbReference>
<dbReference type="Pfam" id="PF02743">
    <property type="entry name" value="dCache_1"/>
    <property type="match status" value="1"/>
</dbReference>
<dbReference type="GO" id="GO:0005886">
    <property type="term" value="C:plasma membrane"/>
    <property type="evidence" value="ECO:0007669"/>
    <property type="project" value="UniProtKB-SubCell"/>
</dbReference>
<gene>
    <name evidence="13" type="ORF">B7C51_12795</name>
</gene>
<keyword evidence="2" id="KW-1003">Cell membrane</keyword>
<keyword evidence="7 9" id="KW-0807">Transducer</keyword>
<comment type="subcellular location">
    <subcellularLocation>
        <location evidence="1">Cell membrane</location>
        <topology evidence="1">Multi-pass membrane protein</topology>
    </subcellularLocation>
</comment>
<feature type="domain" description="Methyl-accepting transducer" evidence="11">
    <location>
        <begin position="471"/>
        <end position="728"/>
    </location>
</feature>
<dbReference type="InterPro" id="IPR003660">
    <property type="entry name" value="HAMP_dom"/>
</dbReference>
<evidence type="ECO:0000259" key="11">
    <source>
        <dbReference type="PROSITE" id="PS50111"/>
    </source>
</evidence>
<evidence type="ECO:0000313" key="14">
    <source>
        <dbReference type="Proteomes" id="UP000192727"/>
    </source>
</evidence>
<feature type="transmembrane region" description="Helical" evidence="10">
    <location>
        <begin position="375"/>
        <end position="397"/>
    </location>
</feature>
<keyword evidence="5 10" id="KW-1133">Transmembrane helix</keyword>
<evidence type="ECO:0000313" key="13">
    <source>
        <dbReference type="EMBL" id="ARF68500.1"/>
    </source>
</evidence>
<dbReference type="SUPFAM" id="SSF58104">
    <property type="entry name" value="Methyl-accepting chemotaxis protein (MCP) signaling domain"/>
    <property type="match status" value="1"/>
</dbReference>
<dbReference type="GO" id="GO:0006935">
    <property type="term" value="P:chemotaxis"/>
    <property type="evidence" value="ECO:0007669"/>
    <property type="project" value="UniProtKB-KW"/>
</dbReference>
<dbReference type="SMART" id="SM00304">
    <property type="entry name" value="HAMP"/>
    <property type="match status" value="1"/>
</dbReference>
<dbReference type="GO" id="GO:0004888">
    <property type="term" value="F:transmembrane signaling receptor activity"/>
    <property type="evidence" value="ECO:0007669"/>
    <property type="project" value="InterPro"/>
</dbReference>
<dbReference type="Pfam" id="PF00672">
    <property type="entry name" value="HAMP"/>
    <property type="match status" value="1"/>
</dbReference>
<evidence type="ECO:0000256" key="6">
    <source>
        <dbReference type="ARBA" id="ARBA00023136"/>
    </source>
</evidence>
<dbReference type="InterPro" id="IPR004090">
    <property type="entry name" value="Chemotax_Me-accpt_rcpt"/>
</dbReference>
<dbReference type="Gene3D" id="3.30.450.20">
    <property type="entry name" value="PAS domain"/>
    <property type="match status" value="1"/>
</dbReference>